<dbReference type="Pfam" id="PF07733">
    <property type="entry name" value="DNA_pol3_alpha"/>
    <property type="match status" value="1"/>
</dbReference>
<dbReference type="Pfam" id="PF17657">
    <property type="entry name" value="DNA_pol3_finger"/>
    <property type="match status" value="1"/>
</dbReference>
<dbReference type="InterPro" id="IPR004013">
    <property type="entry name" value="PHP_dom"/>
</dbReference>
<dbReference type="InterPro" id="IPR004805">
    <property type="entry name" value="DnaE2/DnaE/PolC"/>
</dbReference>
<dbReference type="InterPro" id="IPR029460">
    <property type="entry name" value="DNAPol_HHH"/>
</dbReference>
<dbReference type="CDD" id="cd04485">
    <property type="entry name" value="DnaE_OBF"/>
    <property type="match status" value="1"/>
</dbReference>
<dbReference type="GO" id="GO:0006260">
    <property type="term" value="P:DNA replication"/>
    <property type="evidence" value="ECO:0007669"/>
    <property type="project" value="UniProtKB-KW"/>
</dbReference>
<evidence type="ECO:0000313" key="9">
    <source>
        <dbReference type="Proteomes" id="UP000617951"/>
    </source>
</evidence>
<comment type="catalytic activity">
    <reaction evidence="6">
        <text>DNA(n) + a 2'-deoxyribonucleoside 5'-triphosphate = DNA(n+1) + diphosphate</text>
        <dbReference type="Rhea" id="RHEA:22508"/>
        <dbReference type="Rhea" id="RHEA-COMP:17339"/>
        <dbReference type="Rhea" id="RHEA-COMP:17340"/>
        <dbReference type="ChEBI" id="CHEBI:33019"/>
        <dbReference type="ChEBI" id="CHEBI:61560"/>
        <dbReference type="ChEBI" id="CHEBI:173112"/>
        <dbReference type="EC" id="2.7.7.7"/>
    </reaction>
</comment>
<dbReference type="Pfam" id="PF02811">
    <property type="entry name" value="PHP"/>
    <property type="match status" value="1"/>
</dbReference>
<dbReference type="Gene3D" id="3.20.20.140">
    <property type="entry name" value="Metal-dependent hydrolases"/>
    <property type="match status" value="1"/>
</dbReference>
<protein>
    <recommendedName>
        <fullName evidence="1">DNA-directed DNA polymerase</fullName>
        <ecNumber evidence="1">2.7.7.7</ecNumber>
    </recommendedName>
</protein>
<accession>A0A926HT11</accession>
<keyword evidence="4" id="KW-0235">DNA replication</keyword>
<keyword evidence="3 8" id="KW-0548">Nucleotidyltransferase</keyword>
<comment type="caution">
    <text evidence="8">The sequence shown here is derived from an EMBL/GenBank/DDBJ whole genome shotgun (WGS) entry which is preliminary data.</text>
</comment>
<dbReference type="EC" id="2.7.7.7" evidence="1"/>
<dbReference type="InterPro" id="IPR041931">
    <property type="entry name" value="DNA_pol3_alpha_thumb_dom"/>
</dbReference>
<keyword evidence="9" id="KW-1185">Reference proteome</keyword>
<dbReference type="PANTHER" id="PTHR32294:SF0">
    <property type="entry name" value="DNA POLYMERASE III SUBUNIT ALPHA"/>
    <property type="match status" value="1"/>
</dbReference>
<evidence type="ECO:0000313" key="8">
    <source>
        <dbReference type="EMBL" id="MBC8539027.1"/>
    </source>
</evidence>
<dbReference type="Pfam" id="PF14579">
    <property type="entry name" value="HHH_6"/>
    <property type="match status" value="1"/>
</dbReference>
<dbReference type="InterPro" id="IPR016195">
    <property type="entry name" value="Pol/histidinol_Pase-like"/>
</dbReference>
<dbReference type="InterPro" id="IPR003141">
    <property type="entry name" value="Pol/His_phosphatase_N"/>
</dbReference>
<dbReference type="GO" id="GO:0008408">
    <property type="term" value="F:3'-5' exonuclease activity"/>
    <property type="evidence" value="ECO:0007669"/>
    <property type="project" value="InterPro"/>
</dbReference>
<name>A0A926HT11_9FIRM</name>
<keyword evidence="2 8" id="KW-0808">Transferase</keyword>
<dbReference type="Gene3D" id="1.10.150.870">
    <property type="match status" value="1"/>
</dbReference>
<dbReference type="SUPFAM" id="SSF89550">
    <property type="entry name" value="PHP domain-like"/>
    <property type="match status" value="1"/>
</dbReference>
<sequence>MEETNLKDFVHLHVHSEYSLLDGASRISDLISRAKELGQKAIAITDHGAMYGVVDFYLEAKKQGVKPLLGCELYIVQGDLHEKSTAAREYAHLVVLAKDNEGYKNLMRLCSIGFVEGYYYKPRVDYDTLRKYAGGLVCLSACIAGDVPAHLLRGEKNEAYRIAGELKDMFGEDFYIELQDHGLAEQKRVNPLLIELARDLGIKMVVTNDLHYVRKEDAKAQDILMCLQMGRTLDEGGLFETQEFYLKSADEMEALFPHMPELMENTLEVAEKCNVELELGKTHLPNFDVPPEFPSHESYLEHLTRQGIAERYADPAAVEERLRFELDTINNMGFTDYFLIVWDYVHFAKTHGIVVGPGRGSAAGSIVAYALKITDIDPIEYNLLFERFLNPGRVSMPDIDIDFCIERRGEVIDYVVSKYGEDHVAQIITFGTLGAKQVVRDVARVMRIPIPEANRIAKMIPFALKMTIARAMKENPKLKQEYDNNPEVREWLDMAMKLEGLPRQSSTHAAGVVISKDPITEYAPLSRNKKDESITTQYTMNNISDLGLLKMDFLGLRTLTVIRDTVAMVKENRGVVLDMQNLPMDDPKVYELISSGETDGIFQLESDGMRSLMTRLKPENLGDIMVGISLFRPGPMSKIPDYIEYKNHPERVKYAHPMLEKSLKDTYGCMVYQEQVMEIVRDMAGYSLARSDDVRRTMSKKKVEAMERERKIFIYGGDGVDGAIKRGVSEKVATEIFDQMMDFAQYAFNKSHACAYAVVAYQTAFLKCYYEAEFMTALLNSFISNSDKLAHYMRYIKQTGIKILLPDINRSKKLFSVEGENIRFGLSALTNVGDSIGAVYEEREKNGDYADFEDFVRRNTHAVNKSQLESLILSGCFDSTGARRSQLMAVYETIYKNAQADSRLAESGQMSLFAFGDEPVQAAKTALPDIPEYDMKTKLTLEKNKAGLYLSGHPLEEYAGALKGRRGIGDILEARNSEEKAEYYDGRSVEVLGIFTSLRVRSTKQTRQQMASGNLEDMEGTIGVTIFPRIYAKYEELVRTDEPLIVRGHVAISESVPEIVADEILEYEEGSLSGGETGEKCFYLRVWEEDPALLAVIRRWAERYPGEQEIRIFAKKSGKLYALGREYLAANTRGALEEMRTLLGGENVLVV</sequence>
<dbReference type="NCBIfam" id="TIGR00594">
    <property type="entry name" value="polc"/>
    <property type="match status" value="1"/>
</dbReference>
<dbReference type="GO" id="GO:0003887">
    <property type="term" value="F:DNA-directed DNA polymerase activity"/>
    <property type="evidence" value="ECO:0007669"/>
    <property type="project" value="UniProtKB-KW"/>
</dbReference>
<dbReference type="InterPro" id="IPR011708">
    <property type="entry name" value="DNA_pol3_alpha_NTPase_dom"/>
</dbReference>
<organism evidence="8 9">
    <name type="scientific">Guopingia tenuis</name>
    <dbReference type="NCBI Taxonomy" id="2763656"/>
    <lineage>
        <taxon>Bacteria</taxon>
        <taxon>Bacillati</taxon>
        <taxon>Bacillota</taxon>
        <taxon>Clostridia</taxon>
        <taxon>Christensenellales</taxon>
        <taxon>Christensenellaceae</taxon>
        <taxon>Guopingia</taxon>
    </lineage>
</organism>
<dbReference type="NCBIfam" id="NF005298">
    <property type="entry name" value="PRK06826.1"/>
    <property type="match status" value="1"/>
</dbReference>
<evidence type="ECO:0000259" key="7">
    <source>
        <dbReference type="SMART" id="SM00481"/>
    </source>
</evidence>
<dbReference type="EMBL" id="JACRSS010000004">
    <property type="protein sequence ID" value="MBC8539027.1"/>
    <property type="molecule type" value="Genomic_DNA"/>
</dbReference>
<dbReference type="AlphaFoldDB" id="A0A926HT11"/>
<evidence type="ECO:0000256" key="1">
    <source>
        <dbReference type="ARBA" id="ARBA00012417"/>
    </source>
</evidence>
<dbReference type="NCBIfam" id="NF004226">
    <property type="entry name" value="PRK05673.1"/>
    <property type="match status" value="1"/>
</dbReference>
<dbReference type="PANTHER" id="PTHR32294">
    <property type="entry name" value="DNA POLYMERASE III SUBUNIT ALPHA"/>
    <property type="match status" value="1"/>
</dbReference>
<dbReference type="InterPro" id="IPR040982">
    <property type="entry name" value="DNA_pol3_finger"/>
</dbReference>
<dbReference type="SMART" id="SM00481">
    <property type="entry name" value="POLIIIAc"/>
    <property type="match status" value="1"/>
</dbReference>
<feature type="domain" description="Polymerase/histidinol phosphatase N-terminal" evidence="7">
    <location>
        <begin position="10"/>
        <end position="77"/>
    </location>
</feature>
<dbReference type="CDD" id="cd12113">
    <property type="entry name" value="PHP_PolIIIA_DnaE3"/>
    <property type="match status" value="1"/>
</dbReference>
<evidence type="ECO:0000256" key="4">
    <source>
        <dbReference type="ARBA" id="ARBA00022705"/>
    </source>
</evidence>
<keyword evidence="5" id="KW-0239">DNA-directed DNA polymerase</keyword>
<proteinExistence type="predicted"/>
<reference evidence="8" key="1">
    <citation type="submission" date="2020-08" db="EMBL/GenBank/DDBJ databases">
        <title>Genome public.</title>
        <authorList>
            <person name="Liu C."/>
            <person name="Sun Q."/>
        </authorList>
    </citation>
    <scope>NUCLEOTIDE SEQUENCE</scope>
    <source>
        <strain evidence="8">NSJ-63</strain>
    </source>
</reference>
<gene>
    <name evidence="8" type="ORF">H8693_08775</name>
</gene>
<evidence type="ECO:0000256" key="5">
    <source>
        <dbReference type="ARBA" id="ARBA00022932"/>
    </source>
</evidence>
<evidence type="ECO:0000256" key="2">
    <source>
        <dbReference type="ARBA" id="ARBA00022679"/>
    </source>
</evidence>
<evidence type="ECO:0000256" key="3">
    <source>
        <dbReference type="ARBA" id="ARBA00022695"/>
    </source>
</evidence>
<dbReference type="Gene3D" id="1.10.10.1600">
    <property type="entry name" value="Bacterial DNA polymerase III alpha subunit, thumb domain"/>
    <property type="match status" value="1"/>
</dbReference>
<dbReference type="Proteomes" id="UP000617951">
    <property type="component" value="Unassembled WGS sequence"/>
</dbReference>
<evidence type="ECO:0000256" key="6">
    <source>
        <dbReference type="ARBA" id="ARBA00049244"/>
    </source>
</evidence>